<dbReference type="InterPro" id="IPR019585">
    <property type="entry name" value="Rpn7/CSN1"/>
</dbReference>
<comment type="subcellular location">
    <subcellularLocation>
        <location evidence="2">Cytoplasm</location>
    </subcellularLocation>
    <subcellularLocation>
        <location evidence="1">Nucleus</location>
    </subcellularLocation>
</comment>
<name>A0A8H3EUF9_9LECA</name>
<evidence type="ECO:0000313" key="9">
    <source>
        <dbReference type="Proteomes" id="UP000664169"/>
    </source>
</evidence>
<keyword evidence="6" id="KW-0539">Nucleus</keyword>
<keyword evidence="9" id="KW-1185">Reference proteome</keyword>
<keyword evidence="5" id="KW-0736">Signalosome</keyword>
<evidence type="ECO:0000256" key="4">
    <source>
        <dbReference type="ARBA" id="ARBA00022490"/>
    </source>
</evidence>
<sequence>MSARSEPPWFQQARDDGGLVVSDPPKFDLDSYIANYKGKTRIARLLHIGQTSSYLSNDALRLAISEAREGKDVELYLRVVKVFHEIFPEDPVSQTDTNWVDRVQREADAESRRLEAELRGYKNNLIKESIRMAYDDMGRHYQHIGALGEAVKNFNKEREYCQLPAHIAIMVNRLINAHIEQNSWISVEANVQKLRGLPQKPGEGEKLEAKLSAAQGLAELSTQQYRRAALTLLDCNPRMIQSRLEDTAADESYGEVITPNDIASYGALCALASMNRTELQKNVLDNTKFRNYLELEPHLRRAVSSFVAGKYSQCLDILSAHRTDYILDLYLSPHYDQLVSMIRNKAIVQYFVPFSKVTFSALATAFKTNEDDIIESLTELIGSYSLPATLDLEDGLLVANTAETRAEMFKAAMGAGQDYEKVLQSRLLRFAVSNANLDISSPKQQGVGNGTGAGDLLMGREYNAKGKGKPTKGFF</sequence>
<reference evidence="8" key="1">
    <citation type="submission" date="2021-03" db="EMBL/GenBank/DDBJ databases">
        <authorList>
            <person name="Tagirdzhanova G."/>
        </authorList>
    </citation>
    <scope>NUCLEOTIDE SEQUENCE</scope>
</reference>
<evidence type="ECO:0000256" key="1">
    <source>
        <dbReference type="ARBA" id="ARBA00004123"/>
    </source>
</evidence>
<dbReference type="InterPro" id="IPR036390">
    <property type="entry name" value="WH_DNA-bd_sf"/>
</dbReference>
<dbReference type="PANTHER" id="PTHR14145:SF2">
    <property type="entry name" value="COP9 SIGNALOSOME COMPLEX SUBUNIT 1"/>
    <property type="match status" value="1"/>
</dbReference>
<gene>
    <name evidence="8" type="ORF">GOMPHAMPRED_007096</name>
</gene>
<dbReference type="GO" id="GO:0008180">
    <property type="term" value="C:COP9 signalosome"/>
    <property type="evidence" value="ECO:0007669"/>
    <property type="project" value="UniProtKB-KW"/>
</dbReference>
<dbReference type="Gene3D" id="1.25.40.570">
    <property type="match status" value="1"/>
</dbReference>
<dbReference type="AlphaFoldDB" id="A0A8H3EUF9"/>
<evidence type="ECO:0000256" key="2">
    <source>
        <dbReference type="ARBA" id="ARBA00004496"/>
    </source>
</evidence>
<dbReference type="Pfam" id="PF10602">
    <property type="entry name" value="RPN7"/>
    <property type="match status" value="1"/>
</dbReference>
<dbReference type="GO" id="GO:0005737">
    <property type="term" value="C:cytoplasm"/>
    <property type="evidence" value="ECO:0007669"/>
    <property type="project" value="UniProtKB-SubCell"/>
</dbReference>
<feature type="domain" description="PCI" evidence="7">
    <location>
        <begin position="233"/>
        <end position="404"/>
    </location>
</feature>
<dbReference type="PROSITE" id="PS50250">
    <property type="entry name" value="PCI"/>
    <property type="match status" value="1"/>
</dbReference>
<evidence type="ECO:0000259" key="7">
    <source>
        <dbReference type="PROSITE" id="PS50250"/>
    </source>
</evidence>
<comment type="similarity">
    <text evidence="3">Belongs to the CSN1 family.</text>
</comment>
<dbReference type="Pfam" id="PF01399">
    <property type="entry name" value="PCI"/>
    <property type="match status" value="1"/>
</dbReference>
<comment type="caution">
    <text evidence="8">The sequence shown here is derived from an EMBL/GenBank/DDBJ whole genome shotgun (WGS) entry which is preliminary data.</text>
</comment>
<dbReference type="OrthoDB" id="422427at2759"/>
<evidence type="ECO:0000256" key="6">
    <source>
        <dbReference type="ARBA" id="ARBA00023242"/>
    </source>
</evidence>
<dbReference type="PANTHER" id="PTHR14145">
    <property type="entry name" value="26S PROTESOME SUBUNIT 6"/>
    <property type="match status" value="1"/>
</dbReference>
<protein>
    <recommendedName>
        <fullName evidence="7">PCI domain-containing protein</fullName>
    </recommendedName>
</protein>
<dbReference type="Proteomes" id="UP000664169">
    <property type="component" value="Unassembled WGS sequence"/>
</dbReference>
<accession>A0A8H3EUF9</accession>
<proteinExistence type="inferred from homology"/>
<keyword evidence="4" id="KW-0963">Cytoplasm</keyword>
<organism evidence="8 9">
    <name type="scientific">Gomphillus americanus</name>
    <dbReference type="NCBI Taxonomy" id="1940652"/>
    <lineage>
        <taxon>Eukaryota</taxon>
        <taxon>Fungi</taxon>
        <taxon>Dikarya</taxon>
        <taxon>Ascomycota</taxon>
        <taxon>Pezizomycotina</taxon>
        <taxon>Lecanoromycetes</taxon>
        <taxon>OSLEUM clade</taxon>
        <taxon>Ostropomycetidae</taxon>
        <taxon>Ostropales</taxon>
        <taxon>Graphidaceae</taxon>
        <taxon>Gomphilloideae</taxon>
        <taxon>Gomphillus</taxon>
    </lineage>
</organism>
<dbReference type="EMBL" id="CAJPDQ010000005">
    <property type="protein sequence ID" value="CAF9910472.1"/>
    <property type="molecule type" value="Genomic_DNA"/>
</dbReference>
<evidence type="ECO:0000256" key="3">
    <source>
        <dbReference type="ARBA" id="ARBA00008793"/>
    </source>
</evidence>
<evidence type="ECO:0000313" key="8">
    <source>
        <dbReference type="EMBL" id="CAF9910472.1"/>
    </source>
</evidence>
<dbReference type="SUPFAM" id="SSF46785">
    <property type="entry name" value="Winged helix' DNA-binding domain"/>
    <property type="match status" value="1"/>
</dbReference>
<dbReference type="InterPro" id="IPR045135">
    <property type="entry name" value="Rpn7_N"/>
</dbReference>
<evidence type="ECO:0000256" key="5">
    <source>
        <dbReference type="ARBA" id="ARBA00022790"/>
    </source>
</evidence>
<dbReference type="InterPro" id="IPR000717">
    <property type="entry name" value="PCI_dom"/>
</dbReference>
<dbReference type="SMART" id="SM00088">
    <property type="entry name" value="PINT"/>
    <property type="match status" value="1"/>
</dbReference>